<organism evidence="2 3">
    <name type="scientific">Sporolactobacillus shoreicorticis</name>
    <dbReference type="NCBI Taxonomy" id="1923877"/>
    <lineage>
        <taxon>Bacteria</taxon>
        <taxon>Bacillati</taxon>
        <taxon>Bacillota</taxon>
        <taxon>Bacilli</taxon>
        <taxon>Bacillales</taxon>
        <taxon>Sporolactobacillaceae</taxon>
        <taxon>Sporolactobacillus</taxon>
    </lineage>
</organism>
<evidence type="ECO:0000313" key="2">
    <source>
        <dbReference type="EMBL" id="MFD2694349.1"/>
    </source>
</evidence>
<proteinExistence type="predicted"/>
<dbReference type="RefSeq" id="WP_373689386.1">
    <property type="nucleotide sequence ID" value="NZ_JAMXWM010000001.1"/>
</dbReference>
<name>A0ABW5S5K3_9BACL</name>
<protein>
    <submittedName>
        <fullName evidence="2">Type II toxin-antitoxin system RelE/ParE family toxin</fullName>
    </submittedName>
</protein>
<dbReference type="Proteomes" id="UP001597399">
    <property type="component" value="Unassembled WGS sequence"/>
</dbReference>
<reference evidence="3" key="1">
    <citation type="journal article" date="2019" name="Int. J. Syst. Evol. Microbiol.">
        <title>The Global Catalogue of Microorganisms (GCM) 10K type strain sequencing project: providing services to taxonomists for standard genome sequencing and annotation.</title>
        <authorList>
            <consortium name="The Broad Institute Genomics Platform"/>
            <consortium name="The Broad Institute Genome Sequencing Center for Infectious Disease"/>
            <person name="Wu L."/>
            <person name="Ma J."/>
        </authorList>
    </citation>
    <scope>NUCLEOTIDE SEQUENCE [LARGE SCALE GENOMIC DNA]</scope>
    <source>
        <strain evidence="3">TISTR 2466</strain>
    </source>
</reference>
<sequence length="107" mass="12592">MIISISPMAQIDLKEIKKYIESELENSETAISMITHITRSIHRLTDFPDSGVLLSLKVSLQTDCGFIVVGSYFVFYRHERDHIYVLRVLYCRRGYMKILFRDLHHNN</sequence>
<evidence type="ECO:0000256" key="1">
    <source>
        <dbReference type="ARBA" id="ARBA00022649"/>
    </source>
</evidence>
<comment type="caution">
    <text evidence="2">The sequence shown here is derived from an EMBL/GenBank/DDBJ whole genome shotgun (WGS) entry which is preliminary data.</text>
</comment>
<keyword evidence="3" id="KW-1185">Reference proteome</keyword>
<accession>A0ABW5S5K3</accession>
<dbReference type="InterPro" id="IPR007712">
    <property type="entry name" value="RelE/ParE_toxin"/>
</dbReference>
<gene>
    <name evidence="2" type="ORF">ACFSUE_12030</name>
</gene>
<evidence type="ECO:0000313" key="3">
    <source>
        <dbReference type="Proteomes" id="UP001597399"/>
    </source>
</evidence>
<dbReference type="InterPro" id="IPR035093">
    <property type="entry name" value="RelE/ParE_toxin_dom_sf"/>
</dbReference>
<dbReference type="Pfam" id="PF05016">
    <property type="entry name" value="ParE_toxin"/>
    <property type="match status" value="1"/>
</dbReference>
<keyword evidence="1" id="KW-1277">Toxin-antitoxin system</keyword>
<dbReference type="EMBL" id="JBHUMQ010000026">
    <property type="protein sequence ID" value="MFD2694349.1"/>
    <property type="molecule type" value="Genomic_DNA"/>
</dbReference>
<dbReference type="Gene3D" id="3.30.2310.20">
    <property type="entry name" value="RelE-like"/>
    <property type="match status" value="1"/>
</dbReference>